<dbReference type="Proteomes" id="UP000092671">
    <property type="component" value="Unassembled WGS sequence"/>
</dbReference>
<keyword evidence="1" id="KW-0175">Coiled coil</keyword>
<evidence type="ECO:0000256" key="2">
    <source>
        <dbReference type="SAM" id="MobiDB-lite"/>
    </source>
</evidence>
<evidence type="ECO:0000256" key="1">
    <source>
        <dbReference type="SAM" id="Coils"/>
    </source>
</evidence>
<organism evidence="5 6">
    <name type="scientific">Moraxella nonliquefaciens</name>
    <dbReference type="NCBI Taxonomy" id="478"/>
    <lineage>
        <taxon>Bacteria</taxon>
        <taxon>Pseudomonadati</taxon>
        <taxon>Pseudomonadota</taxon>
        <taxon>Gammaproteobacteria</taxon>
        <taxon>Moraxellales</taxon>
        <taxon>Moraxellaceae</taxon>
        <taxon>Moraxella</taxon>
    </lineage>
</organism>
<comment type="caution">
    <text evidence="5">The sequence shown here is derived from an EMBL/GenBank/DDBJ whole genome shotgun (WGS) entry which is preliminary data.</text>
</comment>
<keyword evidence="4" id="KW-0732">Signal</keyword>
<proteinExistence type="predicted"/>
<dbReference type="EMBL" id="LZDN01000003">
    <property type="protein sequence ID" value="OBX51812.1"/>
    <property type="molecule type" value="Genomic_DNA"/>
</dbReference>
<keyword evidence="3" id="KW-1133">Transmembrane helix</keyword>
<evidence type="ECO:0000256" key="4">
    <source>
        <dbReference type="SAM" id="SignalP"/>
    </source>
</evidence>
<gene>
    <name evidence="5" type="ORF">A9Z60_05870</name>
</gene>
<reference evidence="5 6" key="1">
    <citation type="submission" date="2016-06" db="EMBL/GenBank/DDBJ databases">
        <title>Draft genome of Moraxella nonliquefaciens CCUG 60284.</title>
        <authorList>
            <person name="Salva-Serra F."/>
            <person name="Engstrom-Jakobsson H."/>
            <person name="Thorell K."/>
            <person name="Gonzales-Siles L."/>
            <person name="Karlsson R."/>
            <person name="Boulund F."/>
            <person name="Engstrand L."/>
            <person name="Kristiansson E."/>
            <person name="Moore E."/>
        </authorList>
    </citation>
    <scope>NUCLEOTIDE SEQUENCE [LARGE SCALE GENOMIC DNA]</scope>
    <source>
        <strain evidence="5 6">CCUG 60284</strain>
    </source>
</reference>
<accession>A0A1B8PL00</accession>
<name>A0A1B8PL00_MORNO</name>
<feature type="signal peptide" evidence="4">
    <location>
        <begin position="1"/>
        <end position="21"/>
    </location>
</feature>
<dbReference type="OrthoDB" id="6650276at2"/>
<evidence type="ECO:0000313" key="6">
    <source>
        <dbReference type="Proteomes" id="UP000092671"/>
    </source>
</evidence>
<protein>
    <recommendedName>
        <fullName evidence="7">SH3 domain protein</fullName>
    </recommendedName>
</protein>
<keyword evidence="3" id="KW-0812">Transmembrane</keyword>
<feature type="chain" id="PRO_5008611655" description="SH3 domain protein" evidence="4">
    <location>
        <begin position="22"/>
        <end position="134"/>
    </location>
</feature>
<dbReference type="RefSeq" id="WP_065255379.1">
    <property type="nucleotide sequence ID" value="NZ_JAKREH010000003.1"/>
</dbReference>
<keyword evidence="3" id="KW-0472">Membrane</keyword>
<sequence>MKVVIMIALLVIAPLSISSLAQTALTNTADTPATTSQHLGESEHTENEAPTSLHSPNAPTLAQLAKPDDNQLSRANIELLAKNSQLQGRIDELTTQVNVLVNERSGQLFLYGVISTLASFTLGFILASLIIKRK</sequence>
<evidence type="ECO:0000313" key="5">
    <source>
        <dbReference type="EMBL" id="OBX51812.1"/>
    </source>
</evidence>
<feature type="compositionally biased region" description="Polar residues" evidence="2">
    <location>
        <begin position="48"/>
        <end position="58"/>
    </location>
</feature>
<evidence type="ECO:0008006" key="7">
    <source>
        <dbReference type="Google" id="ProtNLM"/>
    </source>
</evidence>
<feature type="region of interest" description="Disordered" evidence="2">
    <location>
        <begin position="31"/>
        <end position="58"/>
    </location>
</feature>
<dbReference type="AlphaFoldDB" id="A0A1B8PL00"/>
<feature type="transmembrane region" description="Helical" evidence="3">
    <location>
        <begin position="108"/>
        <end position="131"/>
    </location>
</feature>
<feature type="coiled-coil region" evidence="1">
    <location>
        <begin position="76"/>
        <end position="103"/>
    </location>
</feature>
<evidence type="ECO:0000256" key="3">
    <source>
        <dbReference type="SAM" id="Phobius"/>
    </source>
</evidence>